<dbReference type="Gene3D" id="2.40.33.20">
    <property type="entry name" value="PK beta-barrel domain-like"/>
    <property type="match status" value="1"/>
</dbReference>
<dbReference type="RefSeq" id="WP_214621577.1">
    <property type="nucleotide sequence ID" value="NZ_JAHGAW010000001.1"/>
</dbReference>
<evidence type="ECO:0000313" key="3">
    <source>
        <dbReference type="Proteomes" id="UP001138757"/>
    </source>
</evidence>
<dbReference type="GO" id="GO:0030170">
    <property type="term" value="F:pyridoxal phosphate binding"/>
    <property type="evidence" value="ECO:0007669"/>
    <property type="project" value="InterPro"/>
</dbReference>
<accession>A0A9X1AK92</accession>
<name>A0A9X1AK92_9SPHN</name>
<dbReference type="InterPro" id="IPR005302">
    <property type="entry name" value="MoCF_Sase_C"/>
</dbReference>
<dbReference type="GO" id="GO:0003824">
    <property type="term" value="F:catalytic activity"/>
    <property type="evidence" value="ECO:0007669"/>
    <property type="project" value="InterPro"/>
</dbReference>
<dbReference type="SUPFAM" id="SSF50800">
    <property type="entry name" value="PK beta-barrel domain-like"/>
    <property type="match status" value="1"/>
</dbReference>
<dbReference type="InterPro" id="IPR052353">
    <property type="entry name" value="Benzoxazolinone_Detox_Enz"/>
</dbReference>
<comment type="caution">
    <text evidence="2">The sequence shown here is derived from an EMBL/GenBank/DDBJ whole genome shotgun (WGS) entry which is preliminary data.</text>
</comment>
<feature type="domain" description="MOSC" evidence="1">
    <location>
        <begin position="31"/>
        <end position="168"/>
    </location>
</feature>
<dbReference type="EMBL" id="JAHGAW010000001">
    <property type="protein sequence ID" value="MBT2185858.1"/>
    <property type="molecule type" value="Genomic_DNA"/>
</dbReference>
<gene>
    <name evidence="2" type="ORF">KK488_02750</name>
</gene>
<sequence>MTSTLALSLDALLTGTPALLAPDVLSAMGKTPRTGPVRIGWLGLEGDMVADPINHGGHDKAVHLVPQDHYPWWREAIGDHPLLHDPGAFGENLATRGATERELCLGDRFVLGSSLLEISHGRQPCSKLNARFGRPNVLAKAVESGRCGLYLRVIREGEARAGDVLTLTERPHPDWPIHRVFELLVGGRYKSDPAGVAALARMSVLAGAWRSRAEKLAR</sequence>
<organism evidence="2 3">
    <name type="scientific">Sphingobium nicotianae</name>
    <dbReference type="NCBI Taxonomy" id="2782607"/>
    <lineage>
        <taxon>Bacteria</taxon>
        <taxon>Pseudomonadati</taxon>
        <taxon>Pseudomonadota</taxon>
        <taxon>Alphaproteobacteria</taxon>
        <taxon>Sphingomonadales</taxon>
        <taxon>Sphingomonadaceae</taxon>
        <taxon>Sphingobium</taxon>
    </lineage>
</organism>
<dbReference type="Pfam" id="PF03473">
    <property type="entry name" value="MOSC"/>
    <property type="match status" value="1"/>
</dbReference>
<dbReference type="Proteomes" id="UP001138757">
    <property type="component" value="Unassembled WGS sequence"/>
</dbReference>
<dbReference type="PROSITE" id="PS51340">
    <property type="entry name" value="MOSC"/>
    <property type="match status" value="1"/>
</dbReference>
<evidence type="ECO:0000259" key="1">
    <source>
        <dbReference type="PROSITE" id="PS51340"/>
    </source>
</evidence>
<protein>
    <submittedName>
        <fullName evidence="2">MOSC domain-containing protein</fullName>
    </submittedName>
</protein>
<reference evidence="2" key="1">
    <citation type="submission" date="2021-05" db="EMBL/GenBank/DDBJ databases">
        <title>Genome of Sphingobium sp. strain.</title>
        <authorList>
            <person name="Fan R."/>
        </authorList>
    </citation>
    <scope>NUCLEOTIDE SEQUENCE</scope>
    <source>
        <strain evidence="2">H33</strain>
    </source>
</reference>
<dbReference type="PANTHER" id="PTHR30212">
    <property type="entry name" value="PROTEIN YIIM"/>
    <property type="match status" value="1"/>
</dbReference>
<dbReference type="GO" id="GO:0030151">
    <property type="term" value="F:molybdenum ion binding"/>
    <property type="evidence" value="ECO:0007669"/>
    <property type="project" value="InterPro"/>
</dbReference>
<evidence type="ECO:0000313" key="2">
    <source>
        <dbReference type="EMBL" id="MBT2185858.1"/>
    </source>
</evidence>
<dbReference type="PANTHER" id="PTHR30212:SF2">
    <property type="entry name" value="PROTEIN YIIM"/>
    <property type="match status" value="1"/>
</dbReference>
<proteinExistence type="predicted"/>
<dbReference type="InterPro" id="IPR011037">
    <property type="entry name" value="Pyrv_Knase-like_insert_dom_sf"/>
</dbReference>
<keyword evidence="3" id="KW-1185">Reference proteome</keyword>
<dbReference type="AlphaFoldDB" id="A0A9X1AK92"/>